<feature type="domain" description="HipA N-terminal subdomain 1" evidence="4">
    <location>
        <begin position="25"/>
        <end position="130"/>
    </location>
</feature>
<organism evidence="5">
    <name type="scientific">freshwater metagenome</name>
    <dbReference type="NCBI Taxonomy" id="449393"/>
    <lineage>
        <taxon>unclassified sequences</taxon>
        <taxon>metagenomes</taxon>
        <taxon>ecological metagenomes</taxon>
    </lineage>
</organism>
<evidence type="ECO:0000256" key="2">
    <source>
        <dbReference type="ARBA" id="ARBA00022777"/>
    </source>
</evidence>
<keyword evidence="2" id="KW-0418">Kinase</keyword>
<dbReference type="PANTHER" id="PTHR37419">
    <property type="entry name" value="SERINE/THREONINE-PROTEIN KINASE TOXIN HIPA"/>
    <property type="match status" value="1"/>
</dbReference>
<dbReference type="AlphaFoldDB" id="A0A6J7EYK1"/>
<dbReference type="PANTHER" id="PTHR37419:SF8">
    <property type="entry name" value="TOXIN YJJJ"/>
    <property type="match status" value="1"/>
</dbReference>
<evidence type="ECO:0000259" key="4">
    <source>
        <dbReference type="Pfam" id="PF13657"/>
    </source>
</evidence>
<evidence type="ECO:0000256" key="1">
    <source>
        <dbReference type="ARBA" id="ARBA00022679"/>
    </source>
</evidence>
<gene>
    <name evidence="5" type="ORF">UFOPK3376_02057</name>
</gene>
<dbReference type="GO" id="GO:0005829">
    <property type="term" value="C:cytosol"/>
    <property type="evidence" value="ECO:0007669"/>
    <property type="project" value="TreeGrafter"/>
</dbReference>
<keyword evidence="1" id="KW-0808">Transferase</keyword>
<dbReference type="EMBL" id="CAFBLP010000056">
    <property type="protein sequence ID" value="CAB4885159.1"/>
    <property type="molecule type" value="Genomic_DNA"/>
</dbReference>
<proteinExistence type="predicted"/>
<evidence type="ECO:0000313" key="5">
    <source>
        <dbReference type="EMBL" id="CAB4885159.1"/>
    </source>
</evidence>
<feature type="domain" description="HipA-like C-terminal" evidence="3">
    <location>
        <begin position="174"/>
        <end position="386"/>
    </location>
</feature>
<reference evidence="5" key="1">
    <citation type="submission" date="2020-05" db="EMBL/GenBank/DDBJ databases">
        <authorList>
            <person name="Chiriac C."/>
            <person name="Salcher M."/>
            <person name="Ghai R."/>
            <person name="Kavagutti S V."/>
        </authorList>
    </citation>
    <scope>NUCLEOTIDE SEQUENCE</scope>
</reference>
<protein>
    <submittedName>
        <fullName evidence="5">Unannotated protein</fullName>
    </submittedName>
</protein>
<accession>A0A6J7EYK1</accession>
<dbReference type="InterPro" id="IPR017508">
    <property type="entry name" value="HipA_N1"/>
</dbReference>
<dbReference type="Pfam" id="PF13657">
    <property type="entry name" value="Couple_hipA"/>
    <property type="match status" value="1"/>
</dbReference>
<dbReference type="Pfam" id="PF07804">
    <property type="entry name" value="HipA_C"/>
    <property type="match status" value="1"/>
</dbReference>
<dbReference type="InterPro" id="IPR052028">
    <property type="entry name" value="HipA_Ser/Thr_kinase"/>
</dbReference>
<evidence type="ECO:0000259" key="3">
    <source>
        <dbReference type="Pfam" id="PF07804"/>
    </source>
</evidence>
<dbReference type="InterPro" id="IPR012893">
    <property type="entry name" value="HipA-like_C"/>
</dbReference>
<name>A0A6J7EYK1_9ZZZZ</name>
<sequence length="419" mass="45832">MTTSDSSPRRAFVWVWLPGASDPVVAGAVQADGAELVFAYGKSYLARRDAISLQPPTTERSAGLPLIAGTQRPPEGLDAHGVIRDAAPDSWGQQVILRRRVGRDAKDTGELPLMTYLLESGSNRIGALDVQPRADVYVPRVTHGSLDELVEAGDRLARGLAFAPELDDALTYGSSVGGARPKALLTDGDKDLIAKFSVSTDAYPWMQAEALGMELARRCGVQVAPTRLIRAAGRDVLLVERFDRPPDGTRRHVLSALTLLGLHEVAGRHATYTELVDQIRLRFINPEATLQELFRRIVANVILGNTDDHARNHAAFWDGHHLELTPAYDICPQPRSTGEAFLAMTYGPDGERRARLAACVRAADIYGYTHAQAADLIEECVTTVRTQYRDACDDLGVTAAVRDMLWEREILNPSISYDT</sequence>
<dbReference type="GO" id="GO:0004674">
    <property type="term" value="F:protein serine/threonine kinase activity"/>
    <property type="evidence" value="ECO:0007669"/>
    <property type="project" value="TreeGrafter"/>
</dbReference>